<name>A0A498M604_LABRO</name>
<keyword evidence="2" id="KW-1185">Reference proteome</keyword>
<accession>A0A498M604</accession>
<protein>
    <submittedName>
        <fullName evidence="1">Poly</fullName>
    </submittedName>
</protein>
<comment type="caution">
    <text evidence="1">The sequence shown here is derived from an EMBL/GenBank/DDBJ whole genome shotgun (WGS) entry which is preliminary data.</text>
</comment>
<proteinExistence type="predicted"/>
<evidence type="ECO:0000313" key="1">
    <source>
        <dbReference type="EMBL" id="RXN16328.1"/>
    </source>
</evidence>
<organism evidence="1 2">
    <name type="scientific">Labeo rohita</name>
    <name type="common">Indian major carp</name>
    <name type="synonym">Cyprinus rohita</name>
    <dbReference type="NCBI Taxonomy" id="84645"/>
    <lineage>
        <taxon>Eukaryota</taxon>
        <taxon>Metazoa</taxon>
        <taxon>Chordata</taxon>
        <taxon>Craniata</taxon>
        <taxon>Vertebrata</taxon>
        <taxon>Euteleostomi</taxon>
        <taxon>Actinopterygii</taxon>
        <taxon>Neopterygii</taxon>
        <taxon>Teleostei</taxon>
        <taxon>Ostariophysi</taxon>
        <taxon>Cypriniformes</taxon>
        <taxon>Cyprinidae</taxon>
        <taxon>Labeoninae</taxon>
        <taxon>Labeonini</taxon>
        <taxon>Labeo</taxon>
    </lineage>
</organism>
<evidence type="ECO:0000313" key="2">
    <source>
        <dbReference type="Proteomes" id="UP000290572"/>
    </source>
</evidence>
<gene>
    <name evidence="1" type="ORF">ROHU_008434</name>
</gene>
<dbReference type="Proteomes" id="UP000290572">
    <property type="component" value="Unassembled WGS sequence"/>
</dbReference>
<reference evidence="1 2" key="1">
    <citation type="submission" date="2018-03" db="EMBL/GenBank/DDBJ databases">
        <title>Draft genome sequence of Rohu Carp (Labeo rohita).</title>
        <authorList>
            <person name="Das P."/>
            <person name="Kushwaha B."/>
            <person name="Joshi C.G."/>
            <person name="Kumar D."/>
            <person name="Nagpure N.S."/>
            <person name="Sahoo L."/>
            <person name="Das S.P."/>
            <person name="Bit A."/>
            <person name="Patnaik S."/>
            <person name="Meher P.K."/>
            <person name="Jayasankar P."/>
            <person name="Koringa P.G."/>
            <person name="Patel N.V."/>
            <person name="Hinsu A.T."/>
            <person name="Kumar R."/>
            <person name="Pandey M."/>
            <person name="Agarwal S."/>
            <person name="Srivastava S."/>
            <person name="Singh M."/>
            <person name="Iquebal M.A."/>
            <person name="Jaiswal S."/>
            <person name="Angadi U.B."/>
            <person name="Kumar N."/>
            <person name="Raza M."/>
            <person name="Shah T.M."/>
            <person name="Rai A."/>
            <person name="Jena J.K."/>
        </authorList>
    </citation>
    <scope>NUCLEOTIDE SEQUENCE [LARGE SCALE GENOMIC DNA]</scope>
    <source>
        <strain evidence="1">DASCIFA01</strain>
        <tissue evidence="1">Testis</tissue>
    </source>
</reference>
<dbReference type="PANTHER" id="PTHR33050">
    <property type="entry name" value="REVERSE TRANSCRIPTASE DOMAIN-CONTAINING PROTEIN"/>
    <property type="match status" value="1"/>
</dbReference>
<dbReference type="PANTHER" id="PTHR33050:SF8">
    <property type="entry name" value="REVERSE TRANSCRIPTASE DOMAIN-CONTAINING PROTEIN"/>
    <property type="match status" value="1"/>
</dbReference>
<dbReference type="CDD" id="cd09275">
    <property type="entry name" value="RNase_HI_RT_DIRS1"/>
    <property type="match status" value="1"/>
</dbReference>
<sequence>MVGPHRRPQSNQRPHCEAVGLLVAAAARPTKRRGTPSLPPSVLLCFGSPRHHGQMGRAELTPSAQQCRRHCPVKFMIGLFSAPPFNTYRVSPLGVATRKFSGKKHLIIDLSSPHNSPFPSINSLIPLEEFSLHYHDIDQAIILIKDADRGAWLAKLNITSSFRTLEDITDSCRNELSLWISFLSQWNGLSFFYNNLISSPIDIQLFTNAAPSVGFGGFYQGRWFASTWPDQLLDLTQQQISSALFELYSLVVAALLWGKEWSATSILVHCNNEAIIHCINKGRSHSPALMPLLRHLIWTLAHDQFIITAKHVPGSKNQIADSLSLVLPSRSSDCWHQRRNNSQPQYLTIHN</sequence>
<dbReference type="AlphaFoldDB" id="A0A498M604"/>
<dbReference type="InterPro" id="IPR052055">
    <property type="entry name" value="Hepadnavirus_pol/RT"/>
</dbReference>
<dbReference type="EMBL" id="QBIY01012797">
    <property type="protein sequence ID" value="RXN16328.1"/>
    <property type="molecule type" value="Genomic_DNA"/>
</dbReference>